<dbReference type="GO" id="GO:0009253">
    <property type="term" value="P:peptidoglycan catabolic process"/>
    <property type="evidence" value="ECO:0007669"/>
    <property type="project" value="InterPro"/>
</dbReference>
<evidence type="ECO:0000256" key="7">
    <source>
        <dbReference type="ARBA" id="ARBA00023316"/>
    </source>
</evidence>
<dbReference type="Proteomes" id="UP001211006">
    <property type="component" value="Unassembled WGS sequence"/>
</dbReference>
<dbReference type="Gene3D" id="2.30.30.40">
    <property type="entry name" value="SH3 Domains"/>
    <property type="match status" value="1"/>
</dbReference>
<reference evidence="9" key="1">
    <citation type="submission" date="2023-01" db="EMBL/GenBank/DDBJ databases">
        <title>Human gut microbiome strain richness.</title>
        <authorList>
            <person name="Chen-Liaw A."/>
        </authorList>
    </citation>
    <scope>NUCLEOTIDE SEQUENCE</scope>
    <source>
        <strain evidence="9">2225st1_A6_2225SCRN_200828</strain>
    </source>
</reference>
<proteinExistence type="inferred from homology"/>
<dbReference type="RefSeq" id="WP_271907852.1">
    <property type="nucleotide sequence ID" value="NZ_JAQLWN010000019.1"/>
</dbReference>
<evidence type="ECO:0000259" key="8">
    <source>
        <dbReference type="SMART" id="SM00644"/>
    </source>
</evidence>
<evidence type="ECO:0000256" key="4">
    <source>
        <dbReference type="ARBA" id="ARBA00022801"/>
    </source>
</evidence>
<dbReference type="CDD" id="cd06583">
    <property type="entry name" value="PGRP"/>
    <property type="match status" value="1"/>
</dbReference>
<comment type="similarity">
    <text evidence="2">Belongs to the N-acetylmuramoyl-L-alanine amidase 2 family.</text>
</comment>
<dbReference type="SUPFAM" id="SSF55846">
    <property type="entry name" value="N-acetylmuramoyl-L-alanine amidase-like"/>
    <property type="match status" value="1"/>
</dbReference>
<organism evidence="9 10">
    <name type="scientific">Flavonifractor plautii</name>
    <name type="common">Fusobacterium plautii</name>
    <dbReference type="NCBI Taxonomy" id="292800"/>
    <lineage>
        <taxon>Bacteria</taxon>
        <taxon>Bacillati</taxon>
        <taxon>Bacillota</taxon>
        <taxon>Clostridia</taxon>
        <taxon>Eubacteriales</taxon>
        <taxon>Oscillospiraceae</taxon>
        <taxon>Flavonifractor</taxon>
    </lineage>
</organism>
<dbReference type="EC" id="3.5.1.28" evidence="3"/>
<accession>A0AAW6C5K4</accession>
<dbReference type="Pfam" id="PF08239">
    <property type="entry name" value="SH3_3"/>
    <property type="match status" value="1"/>
</dbReference>
<dbReference type="InterPro" id="IPR036505">
    <property type="entry name" value="Amidase/PGRP_sf"/>
</dbReference>
<dbReference type="EMBL" id="JAQLWO010000017">
    <property type="protein sequence ID" value="MDB7907257.1"/>
    <property type="molecule type" value="Genomic_DNA"/>
</dbReference>
<evidence type="ECO:0000256" key="6">
    <source>
        <dbReference type="ARBA" id="ARBA00023287"/>
    </source>
</evidence>
<dbReference type="InterPro" id="IPR051206">
    <property type="entry name" value="NAMLAA_amidase_2"/>
</dbReference>
<evidence type="ECO:0000256" key="1">
    <source>
        <dbReference type="ARBA" id="ARBA00001561"/>
    </source>
</evidence>
<keyword evidence="5" id="KW-0749">Sporulation</keyword>
<name>A0AAW6C5K4_FLAPL</name>
<evidence type="ECO:0000256" key="2">
    <source>
        <dbReference type="ARBA" id="ARBA00007553"/>
    </source>
</evidence>
<gene>
    <name evidence="9" type="ORF">PND83_14840</name>
</gene>
<sequence length="499" mass="53285">MSKYIAVITRADITRAALVEAGGRSMEQVKAACGCQYILNSWFYDTITGRPVGNLKIDGTVKAAAGWNGWGLTWDKGADIRLDILPDNGGASYLSGVELLTPTRGPGKALSYSPEYGGTRGRSAVLLAGARVILYCSGDGTRDAKTPEALRDELVSIGCRYDQAANLRALGLDAGSSSNCDFGDGQRISNGKRVKGYLCIWTKQDGQEPPEQEDKPMSKYIVTPSIGVNIRSGPGTSYGKVGAYPCGAVVDVLEARDGWGRTDKGWVSLAYLETVEGPQRATDTGLAIQEHIISDGRKNRPGRDTNPDTYITIHETGNTAKGADAAAHGAYLDSAAGEDALVSWHYTVDDHAIVQHLPDYETAYHAGDGKDGPGNATSIGIEICVNAGGDFQAAQANAAALVRLLMEEHGIGIEHVVQHNHWNGKDCPKTIRATTGAWEAFLALCRGETENVSKLDADVDTLANVGIIDQPDYWKAGNYSKDTVEALIGKTADYVREDD</sequence>
<dbReference type="AlphaFoldDB" id="A0AAW6C5K4"/>
<dbReference type="GO" id="GO:0008745">
    <property type="term" value="F:N-acetylmuramoyl-L-alanine amidase activity"/>
    <property type="evidence" value="ECO:0007669"/>
    <property type="project" value="UniProtKB-EC"/>
</dbReference>
<dbReference type="SMART" id="SM00644">
    <property type="entry name" value="Ami_2"/>
    <property type="match status" value="1"/>
</dbReference>
<dbReference type="InterPro" id="IPR002502">
    <property type="entry name" value="Amidase_domain"/>
</dbReference>
<dbReference type="GO" id="GO:0030435">
    <property type="term" value="P:sporulation resulting in formation of a cellular spore"/>
    <property type="evidence" value="ECO:0007669"/>
    <property type="project" value="UniProtKB-KW"/>
</dbReference>
<keyword evidence="6" id="KW-0178">Competence</keyword>
<dbReference type="GO" id="GO:0009254">
    <property type="term" value="P:peptidoglycan turnover"/>
    <property type="evidence" value="ECO:0007669"/>
    <property type="project" value="TreeGrafter"/>
</dbReference>
<evidence type="ECO:0000256" key="5">
    <source>
        <dbReference type="ARBA" id="ARBA00022969"/>
    </source>
</evidence>
<evidence type="ECO:0000313" key="10">
    <source>
        <dbReference type="Proteomes" id="UP001211006"/>
    </source>
</evidence>
<dbReference type="Gene3D" id="3.40.80.10">
    <property type="entry name" value="Peptidoglycan recognition protein-like"/>
    <property type="match status" value="1"/>
</dbReference>
<evidence type="ECO:0000256" key="3">
    <source>
        <dbReference type="ARBA" id="ARBA00011901"/>
    </source>
</evidence>
<comment type="caution">
    <text evidence="9">The sequence shown here is derived from an EMBL/GenBank/DDBJ whole genome shotgun (WGS) entry which is preliminary data.</text>
</comment>
<dbReference type="PANTHER" id="PTHR30417">
    <property type="entry name" value="N-ACETYLMURAMOYL-L-ALANINE AMIDASE AMID"/>
    <property type="match status" value="1"/>
</dbReference>
<dbReference type="GO" id="GO:0071555">
    <property type="term" value="P:cell wall organization"/>
    <property type="evidence" value="ECO:0007669"/>
    <property type="project" value="UniProtKB-KW"/>
</dbReference>
<dbReference type="InterPro" id="IPR003646">
    <property type="entry name" value="SH3-like_bac-type"/>
</dbReference>
<keyword evidence="7" id="KW-0961">Cell wall biogenesis/degradation</keyword>
<keyword evidence="4 9" id="KW-0378">Hydrolase</keyword>
<comment type="catalytic activity">
    <reaction evidence="1">
        <text>Hydrolyzes the link between N-acetylmuramoyl residues and L-amino acid residues in certain cell-wall glycopeptides.</text>
        <dbReference type="EC" id="3.5.1.28"/>
    </reaction>
</comment>
<dbReference type="PANTHER" id="PTHR30417:SF11">
    <property type="entry name" value="N-ACETYLMURAMOYL-L-ALANINE AMIDASE XLYA"/>
    <property type="match status" value="1"/>
</dbReference>
<dbReference type="GO" id="GO:0030420">
    <property type="term" value="P:establishment of competence for transformation"/>
    <property type="evidence" value="ECO:0007669"/>
    <property type="project" value="UniProtKB-KW"/>
</dbReference>
<feature type="domain" description="N-acetylmuramoyl-L-alanine amidase" evidence="8">
    <location>
        <begin position="295"/>
        <end position="436"/>
    </location>
</feature>
<evidence type="ECO:0000313" key="9">
    <source>
        <dbReference type="EMBL" id="MDB7907257.1"/>
    </source>
</evidence>
<protein>
    <recommendedName>
        <fullName evidence="3">N-acetylmuramoyl-L-alanine amidase</fullName>
        <ecNumber evidence="3">3.5.1.28</ecNumber>
    </recommendedName>
</protein>
<dbReference type="Pfam" id="PF01510">
    <property type="entry name" value="Amidase_2"/>
    <property type="match status" value="1"/>
</dbReference>